<comment type="caution">
    <text evidence="3">The sequence shown here is derived from an EMBL/GenBank/DDBJ whole genome shotgun (WGS) entry which is preliminary data.</text>
</comment>
<feature type="compositionally biased region" description="Acidic residues" evidence="1">
    <location>
        <begin position="60"/>
        <end position="70"/>
    </location>
</feature>
<sequence>MFGLIGLLPALLFVAFAAPAFLDGGDNEFAEPDPDDLDPVDVGGGVMPEPTPEPVPPVNDLDDTPPETEPDPVPAPDPVRDTDTDPGTTDPAPLAEPDTPPFPDLINEADGEDALITIDISNASLETLATDPDAPEDGFTAFLDSGDTLEIILADDVEGSLFVLDIANVALGAGTDPDQTFLSRAIYILPEGVTPPADITATTEEALIAELGLIRLGEIDLGQLVTRTDPNTGEITILEDTRQEIAPQVISNRTITTDQAVFA</sequence>
<feature type="region of interest" description="Disordered" evidence="1">
    <location>
        <begin position="27"/>
        <end position="103"/>
    </location>
</feature>
<feature type="signal peptide" evidence="2">
    <location>
        <begin position="1"/>
        <end position="22"/>
    </location>
</feature>
<dbReference type="AlphaFoldDB" id="A0A316GF17"/>
<name>A0A316GF17_9RHOB</name>
<gene>
    <name evidence="3" type="ORF">C7455_10735</name>
</gene>
<dbReference type="Proteomes" id="UP000245708">
    <property type="component" value="Unassembled WGS sequence"/>
</dbReference>
<proteinExistence type="predicted"/>
<evidence type="ECO:0000313" key="3">
    <source>
        <dbReference type="EMBL" id="PWK59490.1"/>
    </source>
</evidence>
<accession>A0A316GF17</accession>
<evidence type="ECO:0000256" key="2">
    <source>
        <dbReference type="SAM" id="SignalP"/>
    </source>
</evidence>
<keyword evidence="2" id="KW-0732">Signal</keyword>
<dbReference type="EMBL" id="QGGW01000007">
    <property type="protein sequence ID" value="PWK59490.1"/>
    <property type="molecule type" value="Genomic_DNA"/>
</dbReference>
<protein>
    <submittedName>
        <fullName evidence="3">Uncharacterized protein</fullName>
    </submittedName>
</protein>
<organism evidence="3 4">
    <name type="scientific">Roseicyclus mahoneyensis</name>
    <dbReference type="NCBI Taxonomy" id="164332"/>
    <lineage>
        <taxon>Bacteria</taxon>
        <taxon>Pseudomonadati</taxon>
        <taxon>Pseudomonadota</taxon>
        <taxon>Alphaproteobacteria</taxon>
        <taxon>Rhodobacterales</taxon>
        <taxon>Roseobacteraceae</taxon>
        <taxon>Roseicyclus</taxon>
    </lineage>
</organism>
<keyword evidence="4" id="KW-1185">Reference proteome</keyword>
<evidence type="ECO:0000313" key="4">
    <source>
        <dbReference type="Proteomes" id="UP000245708"/>
    </source>
</evidence>
<feature type="chain" id="PRO_5016462674" evidence="2">
    <location>
        <begin position="23"/>
        <end position="263"/>
    </location>
</feature>
<reference evidence="3 4" key="1">
    <citation type="submission" date="2018-05" db="EMBL/GenBank/DDBJ databases">
        <title>Genomic Encyclopedia of Type Strains, Phase IV (KMG-IV): sequencing the most valuable type-strain genomes for metagenomic binning, comparative biology and taxonomic classification.</title>
        <authorList>
            <person name="Goeker M."/>
        </authorList>
    </citation>
    <scope>NUCLEOTIDE SEQUENCE [LARGE SCALE GENOMIC DNA]</scope>
    <source>
        <strain evidence="3 4">DSM 16097</strain>
    </source>
</reference>
<feature type="compositionally biased region" description="Acidic residues" evidence="1">
    <location>
        <begin position="27"/>
        <end position="39"/>
    </location>
</feature>
<evidence type="ECO:0000256" key="1">
    <source>
        <dbReference type="SAM" id="MobiDB-lite"/>
    </source>
</evidence>
<dbReference type="RefSeq" id="WP_109669245.1">
    <property type="nucleotide sequence ID" value="NZ_QGGW01000007.1"/>
</dbReference>